<gene>
    <name evidence="1" type="ORF">CDAR_7331</name>
</gene>
<protein>
    <submittedName>
        <fullName evidence="1">Uncharacterized protein</fullName>
    </submittedName>
</protein>
<keyword evidence="2" id="KW-1185">Reference proteome</keyword>
<proteinExistence type="predicted"/>
<dbReference type="EMBL" id="BPLQ01011864">
    <property type="protein sequence ID" value="GIY60856.1"/>
    <property type="molecule type" value="Genomic_DNA"/>
</dbReference>
<evidence type="ECO:0000313" key="1">
    <source>
        <dbReference type="EMBL" id="GIY60856.1"/>
    </source>
</evidence>
<comment type="caution">
    <text evidence="1">The sequence shown here is derived from an EMBL/GenBank/DDBJ whole genome shotgun (WGS) entry which is preliminary data.</text>
</comment>
<name>A0AAV4USZ8_9ARAC</name>
<evidence type="ECO:0000313" key="2">
    <source>
        <dbReference type="Proteomes" id="UP001054837"/>
    </source>
</evidence>
<organism evidence="1 2">
    <name type="scientific">Caerostris darwini</name>
    <dbReference type="NCBI Taxonomy" id="1538125"/>
    <lineage>
        <taxon>Eukaryota</taxon>
        <taxon>Metazoa</taxon>
        <taxon>Ecdysozoa</taxon>
        <taxon>Arthropoda</taxon>
        <taxon>Chelicerata</taxon>
        <taxon>Arachnida</taxon>
        <taxon>Araneae</taxon>
        <taxon>Araneomorphae</taxon>
        <taxon>Entelegynae</taxon>
        <taxon>Araneoidea</taxon>
        <taxon>Araneidae</taxon>
        <taxon>Caerostris</taxon>
    </lineage>
</organism>
<reference evidence="1 2" key="1">
    <citation type="submission" date="2021-06" db="EMBL/GenBank/DDBJ databases">
        <title>Caerostris darwini draft genome.</title>
        <authorList>
            <person name="Kono N."/>
            <person name="Arakawa K."/>
        </authorList>
    </citation>
    <scope>NUCLEOTIDE SEQUENCE [LARGE SCALE GENOMIC DNA]</scope>
</reference>
<dbReference type="AlphaFoldDB" id="A0AAV4USZ8"/>
<sequence>MGTTSANLWANYPPNPTLCVGGRGKNSCKRLCTGVSHMLVPTINLMFLMESSINLIHHITSLLSSCSSGVLLESFRMILIKWSAPFTQNRSCPKGDVRSLEVIPSAHKERDWLICARD</sequence>
<dbReference type="Proteomes" id="UP001054837">
    <property type="component" value="Unassembled WGS sequence"/>
</dbReference>
<accession>A0AAV4USZ8</accession>